<sequence length="69" mass="7559">MVFAGVLNRSDERSGDLAGYADQSRGQIVSCAYAYEALGKWWGSHSPKNVWRAPASPTCVPNLVQVDQF</sequence>
<comment type="caution">
    <text evidence="1">The sequence shown here is derived from an EMBL/GenBank/DDBJ whole genome shotgun (WGS) entry which is preliminary data.</text>
</comment>
<organism evidence="1 2">
    <name type="scientific">Pseudomonas grimontii</name>
    <dbReference type="NCBI Taxonomy" id="129847"/>
    <lineage>
        <taxon>Bacteria</taxon>
        <taxon>Pseudomonadati</taxon>
        <taxon>Pseudomonadota</taxon>
        <taxon>Gammaproteobacteria</taxon>
        <taxon>Pseudomonadales</taxon>
        <taxon>Pseudomonadaceae</taxon>
        <taxon>Pseudomonas</taxon>
    </lineage>
</organism>
<gene>
    <name evidence="1" type="ORF">FIV39_17595</name>
</gene>
<dbReference type="AlphaFoldDB" id="A0A5C5PFT7"/>
<evidence type="ECO:0000313" key="1">
    <source>
        <dbReference type="EMBL" id="TWR64555.1"/>
    </source>
</evidence>
<reference evidence="1 2" key="1">
    <citation type="submission" date="2019-06" db="EMBL/GenBank/DDBJ databases">
        <title>Pseudomonas bimorpha sp. nov. isolated from bovine raw milk and skim milk concentrate.</title>
        <authorList>
            <person name="Hofmann K."/>
            <person name="Huptas C."/>
            <person name="Doll E."/>
            <person name="Scherer S."/>
            <person name="Wenning M."/>
        </authorList>
    </citation>
    <scope>NUCLEOTIDE SEQUENCE [LARGE SCALE GENOMIC DNA]</scope>
    <source>
        <strain evidence="1 2">DSM 17515</strain>
    </source>
</reference>
<proteinExistence type="predicted"/>
<protein>
    <submittedName>
        <fullName evidence="1">DUF2514 family protein</fullName>
    </submittedName>
</protein>
<accession>A0A5C5PFT7</accession>
<dbReference type="EMBL" id="VFES01000011">
    <property type="protein sequence ID" value="TWR64555.1"/>
    <property type="molecule type" value="Genomic_DNA"/>
</dbReference>
<name>A0A5C5PFT7_9PSED</name>
<dbReference type="OrthoDB" id="6905291at2"/>
<dbReference type="Proteomes" id="UP000317267">
    <property type="component" value="Unassembled WGS sequence"/>
</dbReference>
<evidence type="ECO:0000313" key="2">
    <source>
        <dbReference type="Proteomes" id="UP000317267"/>
    </source>
</evidence>